<evidence type="ECO:0000313" key="7">
    <source>
        <dbReference type="EMBL" id="GAT97922.1"/>
    </source>
</evidence>
<comment type="caution">
    <text evidence="7">The sequence shown here is derived from an EMBL/GenBank/DDBJ whole genome shotgun (WGS) entry which is preliminary data.</text>
</comment>
<dbReference type="InterPro" id="IPR008271">
    <property type="entry name" value="Ser/Thr_kinase_AS"/>
</dbReference>
<dbReference type="InterPro" id="IPR000719">
    <property type="entry name" value="Prot_kinase_dom"/>
</dbReference>
<gene>
    <name evidence="7" type="ORF">CL6EHI_162340</name>
</gene>
<dbReference type="GO" id="GO:0010506">
    <property type="term" value="P:regulation of autophagy"/>
    <property type="evidence" value="ECO:0007669"/>
    <property type="project" value="InterPro"/>
</dbReference>
<dbReference type="Proteomes" id="UP000078387">
    <property type="component" value="Unassembled WGS sequence"/>
</dbReference>
<keyword evidence="2 5" id="KW-0547">Nucleotide-binding</keyword>
<dbReference type="PROSITE" id="PS00107">
    <property type="entry name" value="PROTEIN_KINASE_ATP"/>
    <property type="match status" value="1"/>
</dbReference>
<dbReference type="Gene3D" id="1.10.510.10">
    <property type="entry name" value="Transferase(Phosphotransferase) domain 1"/>
    <property type="match status" value="2"/>
</dbReference>
<feature type="domain" description="Protein kinase" evidence="6">
    <location>
        <begin position="13"/>
        <end position="272"/>
    </location>
</feature>
<keyword evidence="1" id="KW-0808">Transferase</keyword>
<dbReference type="EMBL" id="BDEQ01000001">
    <property type="protein sequence ID" value="GAT97922.1"/>
    <property type="molecule type" value="Genomic_DNA"/>
</dbReference>
<dbReference type="FunFam" id="1.10.510.10:FF:001378">
    <property type="entry name" value="Serine/threonine kinase 3, putative"/>
    <property type="match status" value="1"/>
</dbReference>
<dbReference type="GO" id="GO:0005776">
    <property type="term" value="C:autophagosome"/>
    <property type="evidence" value="ECO:0007669"/>
    <property type="project" value="TreeGrafter"/>
</dbReference>
<dbReference type="PROSITE" id="PS50011">
    <property type="entry name" value="PROTEIN_KINASE_DOM"/>
    <property type="match status" value="2"/>
</dbReference>
<dbReference type="AlphaFoldDB" id="A0A5K1TYR7"/>
<evidence type="ECO:0000256" key="3">
    <source>
        <dbReference type="ARBA" id="ARBA00022777"/>
    </source>
</evidence>
<dbReference type="PROSITE" id="PS00108">
    <property type="entry name" value="PROTEIN_KINASE_ST"/>
    <property type="match status" value="1"/>
</dbReference>
<dbReference type="VEuPathDB" id="AmoebaDB:EHI5A_256270"/>
<dbReference type="GO" id="GO:0004674">
    <property type="term" value="F:protein serine/threonine kinase activity"/>
    <property type="evidence" value="ECO:0007669"/>
    <property type="project" value="InterPro"/>
</dbReference>
<dbReference type="Pfam" id="PF00069">
    <property type="entry name" value="Pkinase"/>
    <property type="match status" value="2"/>
</dbReference>
<dbReference type="GO" id="GO:0061709">
    <property type="term" value="P:reticulophagy"/>
    <property type="evidence" value="ECO:0007669"/>
    <property type="project" value="TreeGrafter"/>
</dbReference>
<dbReference type="PANTHER" id="PTHR24348:SF22">
    <property type="entry name" value="NON-SPECIFIC SERINE_THREONINE PROTEIN KINASE"/>
    <property type="match status" value="1"/>
</dbReference>
<dbReference type="GO" id="GO:0000422">
    <property type="term" value="P:autophagy of mitochondrion"/>
    <property type="evidence" value="ECO:0007669"/>
    <property type="project" value="TreeGrafter"/>
</dbReference>
<dbReference type="VEuPathDB" id="AmoebaDB:KM1_297500"/>
<evidence type="ECO:0000256" key="5">
    <source>
        <dbReference type="PROSITE-ProRule" id="PRU10141"/>
    </source>
</evidence>
<dbReference type="GO" id="GO:0034045">
    <property type="term" value="C:phagophore assembly site membrane"/>
    <property type="evidence" value="ECO:0007669"/>
    <property type="project" value="TreeGrafter"/>
</dbReference>
<dbReference type="SUPFAM" id="SSF56112">
    <property type="entry name" value="Protein kinase-like (PK-like)"/>
    <property type="match status" value="2"/>
</dbReference>
<dbReference type="GO" id="GO:0034727">
    <property type="term" value="P:piecemeal microautophagy of the nucleus"/>
    <property type="evidence" value="ECO:0007669"/>
    <property type="project" value="TreeGrafter"/>
</dbReference>
<protein>
    <submittedName>
        <fullName evidence="7">Serine threonine protein kinase putative</fullName>
    </submittedName>
</protein>
<accession>A0A5K1TYR7</accession>
<dbReference type="InterPro" id="IPR017441">
    <property type="entry name" value="Protein_kinase_ATP_BS"/>
</dbReference>
<dbReference type="OMA" id="ESCNDYA"/>
<dbReference type="VEuPathDB" id="AmoebaDB:EHI_162340"/>
<evidence type="ECO:0000256" key="2">
    <source>
        <dbReference type="ARBA" id="ARBA00022741"/>
    </source>
</evidence>
<dbReference type="InterPro" id="IPR045269">
    <property type="entry name" value="Atg1-like"/>
</dbReference>
<dbReference type="PANTHER" id="PTHR24348">
    <property type="entry name" value="SERINE/THREONINE-PROTEIN KINASE UNC-51-RELATED"/>
    <property type="match status" value="1"/>
</dbReference>
<feature type="binding site" evidence="5">
    <location>
        <position position="321"/>
    </location>
    <ligand>
        <name>ATP</name>
        <dbReference type="ChEBI" id="CHEBI:30616"/>
    </ligand>
</feature>
<dbReference type="GO" id="GO:0005829">
    <property type="term" value="C:cytosol"/>
    <property type="evidence" value="ECO:0007669"/>
    <property type="project" value="TreeGrafter"/>
</dbReference>
<dbReference type="GO" id="GO:0005524">
    <property type="term" value="F:ATP binding"/>
    <property type="evidence" value="ECO:0007669"/>
    <property type="project" value="UniProtKB-UniRule"/>
</dbReference>
<proteinExistence type="predicted"/>
<dbReference type="InterPro" id="IPR011009">
    <property type="entry name" value="Kinase-like_dom_sf"/>
</dbReference>
<evidence type="ECO:0000313" key="8">
    <source>
        <dbReference type="Proteomes" id="UP000078387"/>
    </source>
</evidence>
<sequence>MEGRIENNKKERFILREVLHKSKKGTIINKAITMVKEHKYSFFVIKRIPILLDDKEKIKKLDEERDLAKTVEHSNFVRYYDGFICSVEDQYEYWEVLEYCSQKSVDLYTIAHKSLTDGERFFFLCDLSVAMEYMVQTLHKQHFMLNPHNLILTKDTSSPIPKLKVTNYFENVLYISPKEVFLQNMFYCAPELYLNQINENSDIWSLGVLIFVLFCNRFPFPPNKVFETLSQQKKIDLKGIEDLSLKDLLSRMLIYNPKERMQWDDFFIHPFIQRCRDYKVETSKGTGEDYIPKKIIGKGAFGVVFLAEHQIEGNIYKVALKEVPESKKDSLLREARVMKLCVHPNVVEFHDYFECKNKLSEKCTENPDIPLQQLEQILPSPNSHYFYLVMEYCDQGTLEKYLEKNGGPLSTAEILHFLAEIASGLWYLHFCKHIIHRDLKLENFLLCTPPKTMKYPRLKIADYGLSRAFGDDSTLMQTNVGTFIYLSPEIKYHKVYTTKSDLYSLGVVLYRLATNEYPFSTNKATIDYAFQTKQPLSFPSYVKVEFHLQDLIRKLITHDEASRLSWREFFAHQFVYRAMQHHAAQACFVPTAHDFDLLEKQQIYEID</sequence>
<dbReference type="GO" id="GO:0042594">
    <property type="term" value="P:response to starvation"/>
    <property type="evidence" value="ECO:0007669"/>
    <property type="project" value="TreeGrafter"/>
</dbReference>
<keyword evidence="4 5" id="KW-0067">ATP-binding</keyword>
<evidence type="ECO:0000259" key="6">
    <source>
        <dbReference type="PROSITE" id="PS50011"/>
    </source>
</evidence>
<reference evidence="7 8" key="1">
    <citation type="submission" date="2016-05" db="EMBL/GenBank/DDBJ databases">
        <title>First whole genome sequencing of Entamoeba histolytica HM1:IMSS-clone-6.</title>
        <authorList>
            <person name="Mukherjee Avik.K."/>
            <person name="Izumyama S."/>
            <person name="Nakada-Tsukui K."/>
            <person name="Nozaki T."/>
        </authorList>
    </citation>
    <scope>NUCLEOTIDE SEQUENCE [LARGE SCALE GENOMIC DNA]</scope>
    <source>
        <strain evidence="7 8">HM1:IMSS clone 6</strain>
    </source>
</reference>
<organism evidence="7 8">
    <name type="scientific">Entamoeba histolytica</name>
    <dbReference type="NCBI Taxonomy" id="5759"/>
    <lineage>
        <taxon>Eukaryota</taxon>
        <taxon>Amoebozoa</taxon>
        <taxon>Evosea</taxon>
        <taxon>Archamoebae</taxon>
        <taxon>Mastigamoebida</taxon>
        <taxon>Entamoebidae</taxon>
        <taxon>Entamoeba</taxon>
    </lineage>
</organism>
<keyword evidence="3 7" id="KW-0418">Kinase</keyword>
<evidence type="ECO:0000256" key="1">
    <source>
        <dbReference type="ARBA" id="ARBA00022679"/>
    </source>
</evidence>
<name>A0A5K1TYR7_ENTHI</name>
<feature type="domain" description="Protein kinase" evidence="6">
    <location>
        <begin position="290"/>
        <end position="575"/>
    </location>
</feature>
<dbReference type="SMART" id="SM00220">
    <property type="entry name" value="S_TKc"/>
    <property type="match status" value="2"/>
</dbReference>
<dbReference type="VEuPathDB" id="AmoebaDB:EHI7A_194730"/>
<dbReference type="FunFam" id="1.10.510.10:FF:000629">
    <property type="entry name" value="Protein kinase domain containing protein"/>
    <property type="match status" value="1"/>
</dbReference>
<evidence type="ECO:0000256" key="4">
    <source>
        <dbReference type="ARBA" id="ARBA00022840"/>
    </source>
</evidence>
<dbReference type="GO" id="GO:0000045">
    <property type="term" value="P:autophagosome assembly"/>
    <property type="evidence" value="ECO:0007669"/>
    <property type="project" value="TreeGrafter"/>
</dbReference>
<dbReference type="VEuPathDB" id="AmoebaDB:EHI8A_232420"/>